<dbReference type="Proteomes" id="UP000248544">
    <property type="component" value="Unassembled WGS sequence"/>
</dbReference>
<dbReference type="EMBL" id="POUA01000658">
    <property type="protein sequence ID" value="PZG18690.1"/>
    <property type="molecule type" value="Genomic_DNA"/>
</dbReference>
<gene>
    <name evidence="4" type="ORF">C1I98_38270</name>
</gene>
<dbReference type="Gene3D" id="3.40.50.2300">
    <property type="match status" value="2"/>
</dbReference>
<comment type="similarity">
    <text evidence="1">Belongs to the leucine-binding protein family.</text>
</comment>
<dbReference type="Pfam" id="PF13458">
    <property type="entry name" value="Peripla_BP_6"/>
    <property type="match status" value="1"/>
</dbReference>
<dbReference type="RefSeq" id="WP_111172115.1">
    <property type="nucleotide sequence ID" value="NZ_POUA01000658.1"/>
</dbReference>
<dbReference type="InterPro" id="IPR028081">
    <property type="entry name" value="Leu-bd"/>
</dbReference>
<protein>
    <recommendedName>
        <fullName evidence="3">Leucine-binding protein domain-containing protein</fullName>
    </recommendedName>
</protein>
<keyword evidence="5" id="KW-1185">Reference proteome</keyword>
<name>A0A2W2EYQ2_9ACTN</name>
<keyword evidence="2" id="KW-0732">Signal</keyword>
<evidence type="ECO:0000256" key="2">
    <source>
        <dbReference type="ARBA" id="ARBA00022729"/>
    </source>
</evidence>
<comment type="caution">
    <text evidence="4">The sequence shown here is derived from an EMBL/GenBank/DDBJ whole genome shotgun (WGS) entry which is preliminary data.</text>
</comment>
<sequence>MRVGVCLSLSGRYARFGRQTAAALAAWRRLESSVDLIVEDDQSDPRTLEAVMPGVLGGCDIMLGPYATDLVRAAGPIAADAERVLWNHGGSGDDVQAAYPGYLVSVLTPASEYARPYLEWLAKARPLAPLWIGAGKGSFARQVKAGAEEAARELGVPVAHGDMPTDGEWDLLSAGGFDEDIATVERAGAASRPPRHMCTTAAGVSAFGTAAPHPQGVFGVAQWAPNRQPDGDILGPREADFLSVYADLADFLAAGVVVPGILARAAEYPDYPAVQAVAAGVLAVHCAHQAASTARQDVWEAAVSLDTATMFGRFRVDPRTGAQIGHRMTLVRW</sequence>
<evidence type="ECO:0000313" key="5">
    <source>
        <dbReference type="Proteomes" id="UP000248544"/>
    </source>
</evidence>
<reference evidence="4 5" key="1">
    <citation type="submission" date="2018-01" db="EMBL/GenBank/DDBJ databases">
        <title>Draft genome sequence of Sphaerisporangium sp. 7K107.</title>
        <authorList>
            <person name="Sahin N."/>
            <person name="Saygin H."/>
            <person name="Ay H."/>
        </authorList>
    </citation>
    <scope>NUCLEOTIDE SEQUENCE [LARGE SCALE GENOMIC DNA]</scope>
    <source>
        <strain evidence="4 5">7K107</strain>
    </source>
</reference>
<dbReference type="AlphaFoldDB" id="A0A2W2EYQ2"/>
<proteinExistence type="inferred from homology"/>
<feature type="domain" description="Leucine-binding protein" evidence="3">
    <location>
        <begin position="2"/>
        <end position="162"/>
    </location>
</feature>
<evidence type="ECO:0000259" key="3">
    <source>
        <dbReference type="Pfam" id="PF13458"/>
    </source>
</evidence>
<dbReference type="SUPFAM" id="SSF53822">
    <property type="entry name" value="Periplasmic binding protein-like I"/>
    <property type="match status" value="1"/>
</dbReference>
<dbReference type="InterPro" id="IPR028082">
    <property type="entry name" value="Peripla_BP_I"/>
</dbReference>
<accession>A0A2W2EYQ2</accession>
<evidence type="ECO:0000256" key="1">
    <source>
        <dbReference type="ARBA" id="ARBA00010062"/>
    </source>
</evidence>
<organism evidence="4 5">
    <name type="scientific">Spongiactinospora gelatinilytica</name>
    <dbReference type="NCBI Taxonomy" id="2666298"/>
    <lineage>
        <taxon>Bacteria</taxon>
        <taxon>Bacillati</taxon>
        <taxon>Actinomycetota</taxon>
        <taxon>Actinomycetes</taxon>
        <taxon>Streptosporangiales</taxon>
        <taxon>Streptosporangiaceae</taxon>
        <taxon>Spongiactinospora</taxon>
    </lineage>
</organism>
<evidence type="ECO:0000313" key="4">
    <source>
        <dbReference type="EMBL" id="PZG18690.1"/>
    </source>
</evidence>